<proteinExistence type="predicted"/>
<dbReference type="RefSeq" id="WP_165034289.1">
    <property type="nucleotide sequence ID" value="NZ_JAAKZF010000157.1"/>
</dbReference>
<organism evidence="1 2">
    <name type="scientific">Allomesorhizobium camelthorni</name>
    <dbReference type="NCBI Taxonomy" id="475069"/>
    <lineage>
        <taxon>Bacteria</taxon>
        <taxon>Pseudomonadati</taxon>
        <taxon>Pseudomonadota</taxon>
        <taxon>Alphaproteobacteria</taxon>
        <taxon>Hyphomicrobiales</taxon>
        <taxon>Phyllobacteriaceae</taxon>
        <taxon>Allomesorhizobium</taxon>
    </lineage>
</organism>
<keyword evidence="2" id="KW-1185">Reference proteome</keyword>
<gene>
    <name evidence="1" type="ORF">G6N73_34005</name>
</gene>
<dbReference type="AlphaFoldDB" id="A0A6G4WMB4"/>
<reference evidence="1 2" key="1">
    <citation type="submission" date="2020-02" db="EMBL/GenBank/DDBJ databases">
        <title>Genome sequence of strain CCNWXJ40-4.</title>
        <authorList>
            <person name="Gao J."/>
            <person name="Sun J."/>
        </authorList>
    </citation>
    <scope>NUCLEOTIDE SEQUENCE [LARGE SCALE GENOMIC DNA]</scope>
    <source>
        <strain evidence="1 2">CCNWXJ 40-4</strain>
    </source>
</reference>
<evidence type="ECO:0000313" key="1">
    <source>
        <dbReference type="EMBL" id="NGO55955.1"/>
    </source>
</evidence>
<accession>A0A6G4WMB4</accession>
<name>A0A6G4WMB4_9HYPH</name>
<sequence>MAAARMDYLGALKTLNEDLRAKRLPEVARVGRKTFEKGIKKLDPFYVATLRHSEKHAREEFRITYQGVDAEYPGQRVEMDDFQVISWSSSKCSRPPSRSPT</sequence>
<protein>
    <submittedName>
        <fullName evidence="1">Uncharacterized protein</fullName>
    </submittedName>
</protein>
<evidence type="ECO:0000313" key="2">
    <source>
        <dbReference type="Proteomes" id="UP001642900"/>
    </source>
</evidence>
<comment type="caution">
    <text evidence="1">The sequence shown here is derived from an EMBL/GenBank/DDBJ whole genome shotgun (WGS) entry which is preliminary data.</text>
</comment>
<dbReference type="Proteomes" id="UP001642900">
    <property type="component" value="Unassembled WGS sequence"/>
</dbReference>
<dbReference type="EMBL" id="JAAKZF010000157">
    <property type="protein sequence ID" value="NGO55955.1"/>
    <property type="molecule type" value="Genomic_DNA"/>
</dbReference>